<dbReference type="PROSITE" id="PS51192">
    <property type="entry name" value="HELICASE_ATP_BIND_1"/>
    <property type="match status" value="1"/>
</dbReference>
<dbReference type="EC" id="3.6.4.13" evidence="1"/>
<evidence type="ECO:0000256" key="6">
    <source>
        <dbReference type="ARBA" id="ARBA00022884"/>
    </source>
</evidence>
<keyword evidence="4" id="KW-0347">Helicase</keyword>
<dbReference type="GO" id="GO:0005524">
    <property type="term" value="F:ATP binding"/>
    <property type="evidence" value="ECO:0007669"/>
    <property type="project" value="UniProtKB-KW"/>
</dbReference>
<dbReference type="Pfam" id="PF00271">
    <property type="entry name" value="Helicase_C"/>
    <property type="match status" value="1"/>
</dbReference>
<dbReference type="InterPro" id="IPR027417">
    <property type="entry name" value="P-loop_NTPase"/>
</dbReference>
<evidence type="ECO:0000259" key="8">
    <source>
        <dbReference type="PROSITE" id="PS51194"/>
    </source>
</evidence>
<dbReference type="Pfam" id="PF00270">
    <property type="entry name" value="DEAD"/>
    <property type="match status" value="1"/>
</dbReference>
<dbReference type="Gramene" id="TVU34397">
    <property type="protein sequence ID" value="TVU34397"/>
    <property type="gene ID" value="EJB05_16229"/>
</dbReference>
<evidence type="ECO:0000256" key="2">
    <source>
        <dbReference type="ARBA" id="ARBA00022741"/>
    </source>
</evidence>
<dbReference type="InterPro" id="IPR011545">
    <property type="entry name" value="DEAD/DEAH_box_helicase_dom"/>
</dbReference>
<evidence type="ECO:0000256" key="5">
    <source>
        <dbReference type="ARBA" id="ARBA00022840"/>
    </source>
</evidence>
<proteinExistence type="predicted"/>
<dbReference type="EMBL" id="RWGY01000009">
    <property type="protein sequence ID" value="TVU34397.1"/>
    <property type="molecule type" value="Genomic_DNA"/>
</dbReference>
<evidence type="ECO:0000313" key="10">
    <source>
        <dbReference type="Proteomes" id="UP000324897"/>
    </source>
</evidence>
<feature type="domain" description="Helicase ATP-binding" evidence="7">
    <location>
        <begin position="1"/>
        <end position="87"/>
    </location>
</feature>
<dbReference type="GO" id="GO:0016787">
    <property type="term" value="F:hydrolase activity"/>
    <property type="evidence" value="ECO:0007669"/>
    <property type="project" value="UniProtKB-KW"/>
</dbReference>
<evidence type="ECO:0000256" key="3">
    <source>
        <dbReference type="ARBA" id="ARBA00022801"/>
    </source>
</evidence>
<gene>
    <name evidence="9" type="ORF">EJB05_16229</name>
</gene>
<evidence type="ECO:0000256" key="1">
    <source>
        <dbReference type="ARBA" id="ARBA00012552"/>
    </source>
</evidence>
<dbReference type="PROSITE" id="PS51194">
    <property type="entry name" value="HELICASE_CTER"/>
    <property type="match status" value="1"/>
</dbReference>
<accession>A0A5J9VG26</accession>
<evidence type="ECO:0000259" key="7">
    <source>
        <dbReference type="PROSITE" id="PS51192"/>
    </source>
</evidence>
<keyword evidence="5" id="KW-0067">ATP-binding</keyword>
<protein>
    <recommendedName>
        <fullName evidence="1">RNA helicase</fullName>
        <ecNumber evidence="1">3.6.4.13</ecNumber>
    </recommendedName>
</protein>
<reference evidence="9 10" key="1">
    <citation type="journal article" date="2019" name="Sci. Rep.">
        <title>A high-quality genome of Eragrostis curvula grass provides insights into Poaceae evolution and supports new strategies to enhance forage quality.</title>
        <authorList>
            <person name="Carballo J."/>
            <person name="Santos B.A.C.M."/>
            <person name="Zappacosta D."/>
            <person name="Garbus I."/>
            <person name="Selva J.P."/>
            <person name="Gallo C.A."/>
            <person name="Diaz A."/>
            <person name="Albertini E."/>
            <person name="Caccamo M."/>
            <person name="Echenique V."/>
        </authorList>
    </citation>
    <scope>NUCLEOTIDE SEQUENCE [LARGE SCALE GENOMIC DNA]</scope>
    <source>
        <strain evidence="10">cv. Victoria</strain>
        <tissue evidence="9">Leaf</tissue>
    </source>
</reference>
<evidence type="ECO:0000256" key="4">
    <source>
        <dbReference type="ARBA" id="ARBA00022806"/>
    </source>
</evidence>
<keyword evidence="10" id="KW-1185">Reference proteome</keyword>
<dbReference type="OrthoDB" id="761971at2759"/>
<keyword evidence="6" id="KW-0694">RNA-binding</keyword>
<dbReference type="GO" id="GO:0003724">
    <property type="term" value="F:RNA helicase activity"/>
    <property type="evidence" value="ECO:0007669"/>
    <property type="project" value="UniProtKB-EC"/>
</dbReference>
<dbReference type="AlphaFoldDB" id="A0A5J9VG26"/>
<dbReference type="GO" id="GO:0003723">
    <property type="term" value="F:RNA binding"/>
    <property type="evidence" value="ECO:0007669"/>
    <property type="project" value="UniProtKB-KW"/>
</dbReference>
<dbReference type="PANTHER" id="PTHR47958">
    <property type="entry name" value="ATP-DEPENDENT RNA HELICASE DBP3"/>
    <property type="match status" value="1"/>
</dbReference>
<keyword evidence="2" id="KW-0547">Nucleotide-binding</keyword>
<feature type="non-terminal residue" evidence="9">
    <location>
        <position position="1"/>
    </location>
</feature>
<organism evidence="9 10">
    <name type="scientific">Eragrostis curvula</name>
    <name type="common">weeping love grass</name>
    <dbReference type="NCBI Taxonomy" id="38414"/>
    <lineage>
        <taxon>Eukaryota</taxon>
        <taxon>Viridiplantae</taxon>
        <taxon>Streptophyta</taxon>
        <taxon>Embryophyta</taxon>
        <taxon>Tracheophyta</taxon>
        <taxon>Spermatophyta</taxon>
        <taxon>Magnoliopsida</taxon>
        <taxon>Liliopsida</taxon>
        <taxon>Poales</taxon>
        <taxon>Poaceae</taxon>
        <taxon>PACMAD clade</taxon>
        <taxon>Chloridoideae</taxon>
        <taxon>Eragrostideae</taxon>
        <taxon>Eragrostidinae</taxon>
        <taxon>Eragrostis</taxon>
    </lineage>
</organism>
<sequence length="278" mass="30675">MTIIVHVLIGTPGRVLDVLQRRAICPEHIRMFVLDEANELLTGGSKDQIDNIIQSLSTKVQVGIFSATFSSEALEISHTFMNKSATIMVPRDKELKGINISQFHVKVEKEELKLGKLCDLFDMMVGTQSIIFVSPQHKIKGKGITVSASHGGMNQQARDNAIQEFRSGLSGILIATDLRGTDVMQVPIVINYDLPVEPVSYIRRALLCGQSQRKGVVINFITRADELDLFGIERFCNSQIGKLPSNIADLQIGHDVLVDSAQTSENYELIERCVAGLV</sequence>
<feature type="domain" description="Helicase C-terminal" evidence="8">
    <location>
        <begin position="99"/>
        <end position="251"/>
    </location>
</feature>
<name>A0A5J9VG26_9POAL</name>
<dbReference type="Proteomes" id="UP000324897">
    <property type="component" value="Unassembled WGS sequence"/>
</dbReference>
<comment type="caution">
    <text evidence="9">The sequence shown here is derived from an EMBL/GenBank/DDBJ whole genome shotgun (WGS) entry which is preliminary data.</text>
</comment>
<dbReference type="InterPro" id="IPR001650">
    <property type="entry name" value="Helicase_C-like"/>
</dbReference>
<evidence type="ECO:0000313" key="9">
    <source>
        <dbReference type="EMBL" id="TVU34397.1"/>
    </source>
</evidence>
<dbReference type="SUPFAM" id="SSF52540">
    <property type="entry name" value="P-loop containing nucleoside triphosphate hydrolases"/>
    <property type="match status" value="1"/>
</dbReference>
<keyword evidence="3" id="KW-0378">Hydrolase</keyword>
<dbReference type="InterPro" id="IPR014001">
    <property type="entry name" value="Helicase_ATP-bd"/>
</dbReference>
<dbReference type="CDD" id="cd18787">
    <property type="entry name" value="SF2_C_DEAD"/>
    <property type="match status" value="1"/>
</dbReference>
<dbReference type="Gene3D" id="3.40.50.300">
    <property type="entry name" value="P-loop containing nucleotide triphosphate hydrolases"/>
    <property type="match status" value="2"/>
</dbReference>